<evidence type="ECO:0000313" key="4">
    <source>
        <dbReference type="Proteomes" id="UP000186955"/>
    </source>
</evidence>
<dbReference type="SUPFAM" id="SSF51735">
    <property type="entry name" value="NAD(P)-binding Rossmann-fold domains"/>
    <property type="match status" value="1"/>
</dbReference>
<dbReference type="InterPro" id="IPR002347">
    <property type="entry name" value="SDR_fam"/>
</dbReference>
<feature type="region of interest" description="Disordered" evidence="2">
    <location>
        <begin position="273"/>
        <end position="296"/>
    </location>
</feature>
<reference evidence="3 4" key="1">
    <citation type="submission" date="2016-10" db="EMBL/GenBank/DDBJ databases">
        <title>Genome sequence of the ascomycete fungus Penicillium subrubescens.</title>
        <authorList>
            <person name="De Vries R.P."/>
            <person name="Peng M."/>
            <person name="Dilokpimol A."/>
            <person name="Hilden K."/>
            <person name="Makela M.R."/>
            <person name="Grigoriev I."/>
            <person name="Riley R."/>
            <person name="Granchi Z."/>
        </authorList>
    </citation>
    <scope>NUCLEOTIDE SEQUENCE [LARGE SCALE GENOMIC DNA]</scope>
    <source>
        <strain evidence="3 4">CBS 132785</strain>
    </source>
</reference>
<comment type="caution">
    <text evidence="3">The sequence shown here is derived from an EMBL/GenBank/DDBJ whole genome shotgun (WGS) entry which is preliminary data.</text>
</comment>
<keyword evidence="1" id="KW-0560">Oxidoreductase</keyword>
<dbReference type="InterPro" id="IPR036291">
    <property type="entry name" value="NAD(P)-bd_dom_sf"/>
</dbReference>
<accession>A0A1Q5UFC4</accession>
<dbReference type="Gene3D" id="3.40.50.720">
    <property type="entry name" value="NAD(P)-binding Rossmann-like Domain"/>
    <property type="match status" value="1"/>
</dbReference>
<evidence type="ECO:0000313" key="3">
    <source>
        <dbReference type="EMBL" id="OKP11174.1"/>
    </source>
</evidence>
<proteinExistence type="predicted"/>
<evidence type="ECO:0000256" key="2">
    <source>
        <dbReference type="SAM" id="MobiDB-lite"/>
    </source>
</evidence>
<gene>
    <name evidence="3" type="ORF">PENSUB_3196</name>
</gene>
<dbReference type="STRING" id="1316194.A0A1Q5UFC4"/>
<evidence type="ECO:0008006" key="5">
    <source>
        <dbReference type="Google" id="ProtNLM"/>
    </source>
</evidence>
<organism evidence="3 4">
    <name type="scientific">Penicillium subrubescens</name>
    <dbReference type="NCBI Taxonomy" id="1316194"/>
    <lineage>
        <taxon>Eukaryota</taxon>
        <taxon>Fungi</taxon>
        <taxon>Dikarya</taxon>
        <taxon>Ascomycota</taxon>
        <taxon>Pezizomycotina</taxon>
        <taxon>Eurotiomycetes</taxon>
        <taxon>Eurotiomycetidae</taxon>
        <taxon>Eurotiales</taxon>
        <taxon>Aspergillaceae</taxon>
        <taxon>Penicillium</taxon>
    </lineage>
</organism>
<keyword evidence="4" id="KW-1185">Reference proteome</keyword>
<sequence length="346" mass="37638">MASLENVLKNNVNLAEYGPGLVAVFVGGTSGIGEVTARALVRDTVSPRVYLIGRNEKQASKIIEELRQVNPKGEISFVYCDAARLKSVDEACKSIQEKEDKVNLLFMTAGILTTKGPDETDEGLDKKLSLHYYSRMRFLTNLMPQLTKAGTTADGSSTIPAQPGLYRNLSRVVSVLEAGGEAPLILDDLSLKKNYSLRNCAKHAITMTSLSMEHLAPVYPSTSFVHAYPGVVKTGLMRDFGAITRTAMSALFVLARPWMVPLDESGERHLYAATSPRFPPRASKDVEDAAPGSDGSKGSGAYLLHWDGSDNGNRKPLQELRKNDTGKLVWQHTMGVFESICGKTTA</sequence>
<dbReference type="InterPro" id="IPR052228">
    <property type="entry name" value="Sec_Metab_Biosynth_Oxidored"/>
</dbReference>
<name>A0A1Q5UFC4_9EURO</name>
<protein>
    <recommendedName>
        <fullName evidence="5">Oxidoreductase andH</fullName>
    </recommendedName>
</protein>
<dbReference type="PANTHER" id="PTHR47534">
    <property type="entry name" value="YALI0E05731P"/>
    <property type="match status" value="1"/>
</dbReference>
<dbReference type="GO" id="GO:0016491">
    <property type="term" value="F:oxidoreductase activity"/>
    <property type="evidence" value="ECO:0007669"/>
    <property type="project" value="UniProtKB-KW"/>
</dbReference>
<dbReference type="Proteomes" id="UP000186955">
    <property type="component" value="Unassembled WGS sequence"/>
</dbReference>
<dbReference type="Pfam" id="PF00106">
    <property type="entry name" value="adh_short"/>
    <property type="match status" value="1"/>
</dbReference>
<dbReference type="PANTHER" id="PTHR47534:SF2">
    <property type="entry name" value="KETOREDUCTASE (KR) DOMAIN-CONTAINING PROTEIN-RELATED"/>
    <property type="match status" value="1"/>
</dbReference>
<evidence type="ECO:0000256" key="1">
    <source>
        <dbReference type="ARBA" id="ARBA00023002"/>
    </source>
</evidence>
<dbReference type="EMBL" id="MNBE01000293">
    <property type="protein sequence ID" value="OKP11174.1"/>
    <property type="molecule type" value="Genomic_DNA"/>
</dbReference>
<dbReference type="AlphaFoldDB" id="A0A1Q5UFC4"/>